<dbReference type="AlphaFoldDB" id="A0A4P9XBH8"/>
<evidence type="ECO:0000313" key="2">
    <source>
        <dbReference type="Proteomes" id="UP000274922"/>
    </source>
</evidence>
<accession>A0A4P9XBH8</accession>
<dbReference type="Proteomes" id="UP000274922">
    <property type="component" value="Unassembled WGS sequence"/>
</dbReference>
<dbReference type="EMBL" id="ML014142">
    <property type="protein sequence ID" value="RKP02490.1"/>
    <property type="molecule type" value="Genomic_DNA"/>
</dbReference>
<organism evidence="1 2">
    <name type="scientific">Caulochytrium protostelioides</name>
    <dbReference type="NCBI Taxonomy" id="1555241"/>
    <lineage>
        <taxon>Eukaryota</taxon>
        <taxon>Fungi</taxon>
        <taxon>Fungi incertae sedis</taxon>
        <taxon>Chytridiomycota</taxon>
        <taxon>Chytridiomycota incertae sedis</taxon>
        <taxon>Chytridiomycetes</taxon>
        <taxon>Caulochytriales</taxon>
        <taxon>Caulochytriaceae</taxon>
        <taxon>Caulochytrium</taxon>
    </lineage>
</organism>
<sequence length="194" mass="20262">MAVRPSLAPVPPRSARVALALSPSLSPSSSPWRWTPVRAVSAAAAKRVKSKGAAQTDKRYVLIRDVLFPPRAPLPKTGAPPPSPAEAAAAAAEVAAPAAQPAFVTVRDPLHEQVDTVERAWAHFQDVRARRVAYRVAALTAGMARAVAALKQVDPALYAAATAAGAPAKAPSVITLMPRNLRIPTETPPAAGWK</sequence>
<name>A0A4P9XBH8_9FUNG</name>
<gene>
    <name evidence="1" type="ORF">CXG81DRAFT_24863</name>
</gene>
<dbReference type="STRING" id="1555241.A0A4P9XBH8"/>
<proteinExistence type="predicted"/>
<keyword evidence="2" id="KW-1185">Reference proteome</keyword>
<evidence type="ECO:0000313" key="1">
    <source>
        <dbReference type="EMBL" id="RKP02490.1"/>
    </source>
</evidence>
<dbReference type="Gene3D" id="6.10.250.3440">
    <property type="match status" value="1"/>
</dbReference>
<reference evidence="2" key="1">
    <citation type="journal article" date="2018" name="Nat. Microbiol.">
        <title>Leveraging single-cell genomics to expand the fungal tree of life.</title>
        <authorList>
            <person name="Ahrendt S.R."/>
            <person name="Quandt C.A."/>
            <person name="Ciobanu D."/>
            <person name="Clum A."/>
            <person name="Salamov A."/>
            <person name="Andreopoulos B."/>
            <person name="Cheng J.F."/>
            <person name="Woyke T."/>
            <person name="Pelin A."/>
            <person name="Henrissat B."/>
            <person name="Reynolds N.K."/>
            <person name="Benny G.L."/>
            <person name="Smith M.E."/>
            <person name="James T.Y."/>
            <person name="Grigoriev I.V."/>
        </authorList>
    </citation>
    <scope>NUCLEOTIDE SEQUENCE [LARGE SCALE GENOMIC DNA]</scope>
    <source>
        <strain evidence="2">ATCC 52028</strain>
    </source>
</reference>
<protein>
    <submittedName>
        <fullName evidence="1">Uncharacterized protein</fullName>
    </submittedName>
</protein>